<evidence type="ECO:0000256" key="2">
    <source>
        <dbReference type="ARBA" id="ARBA00022801"/>
    </source>
</evidence>
<feature type="region of interest" description="Disordered" evidence="4">
    <location>
        <begin position="305"/>
        <end position="329"/>
    </location>
</feature>
<evidence type="ECO:0000256" key="1">
    <source>
        <dbReference type="ARBA" id="ARBA00001968"/>
    </source>
</evidence>
<name>A0A087BM99_9BIFI</name>
<comment type="caution">
    <text evidence="6">The sequence shown here is derived from an EMBL/GenBank/DDBJ whole genome shotgun (WGS) entry which is preliminary data.</text>
</comment>
<dbReference type="GO" id="GO:0005737">
    <property type="term" value="C:cytoplasm"/>
    <property type="evidence" value="ECO:0007669"/>
    <property type="project" value="UniProtKB-SubCell"/>
</dbReference>
<evidence type="ECO:0000259" key="5">
    <source>
        <dbReference type="PROSITE" id="PS51462"/>
    </source>
</evidence>
<dbReference type="Proteomes" id="UP000029014">
    <property type="component" value="Unassembled WGS sequence"/>
</dbReference>
<dbReference type="InterPro" id="IPR020084">
    <property type="entry name" value="NUDIX_hydrolase_CS"/>
</dbReference>
<dbReference type="InterPro" id="IPR015797">
    <property type="entry name" value="NUDIX_hydrolase-like_dom_sf"/>
</dbReference>
<feature type="active site" description="Proton acceptor" evidence="3">
    <location>
        <position position="173"/>
    </location>
</feature>
<dbReference type="Gene3D" id="3.90.950.10">
    <property type="match status" value="1"/>
</dbReference>
<keyword evidence="3" id="KW-0546">Nucleotide metabolism</keyword>
<dbReference type="InterPro" id="IPR003697">
    <property type="entry name" value="Maf-like"/>
</dbReference>
<keyword evidence="2 3" id="KW-0378">Hydrolase</keyword>
<dbReference type="Pfam" id="PF00293">
    <property type="entry name" value="NUDIX"/>
    <property type="match status" value="1"/>
</dbReference>
<comment type="catalytic activity">
    <reaction evidence="3">
        <text>a ribonucleoside 5'-triphosphate + H2O = a ribonucleoside 5'-phosphate + diphosphate + H(+)</text>
        <dbReference type="Rhea" id="RHEA:23996"/>
        <dbReference type="ChEBI" id="CHEBI:15377"/>
        <dbReference type="ChEBI" id="CHEBI:15378"/>
        <dbReference type="ChEBI" id="CHEBI:33019"/>
        <dbReference type="ChEBI" id="CHEBI:58043"/>
        <dbReference type="ChEBI" id="CHEBI:61557"/>
        <dbReference type="EC" id="3.6.1.9"/>
    </reaction>
</comment>
<dbReference type="InterPro" id="IPR029001">
    <property type="entry name" value="ITPase-like_fam"/>
</dbReference>
<accession>A0A087BM99</accession>
<keyword evidence="3" id="KW-0963">Cytoplasm</keyword>
<dbReference type="PROSITE" id="PS00893">
    <property type="entry name" value="NUDIX_BOX"/>
    <property type="match status" value="1"/>
</dbReference>
<dbReference type="PROSITE" id="PS51462">
    <property type="entry name" value="NUDIX"/>
    <property type="match status" value="1"/>
</dbReference>
<dbReference type="Pfam" id="PF02545">
    <property type="entry name" value="Maf"/>
    <property type="match status" value="1"/>
</dbReference>
<dbReference type="EMBL" id="JGZD01000009">
    <property type="protein sequence ID" value="KFI72149.1"/>
    <property type="molecule type" value="Genomic_DNA"/>
</dbReference>
<dbReference type="SUPFAM" id="SSF55811">
    <property type="entry name" value="Nudix"/>
    <property type="match status" value="1"/>
</dbReference>
<dbReference type="Gene3D" id="3.90.79.10">
    <property type="entry name" value="Nucleoside Triphosphate Pyrophosphohydrolase"/>
    <property type="match status" value="1"/>
</dbReference>
<comment type="function">
    <text evidence="3">Nucleoside triphosphate pyrophosphatase. May have a dual role in cell division arrest and in preventing the incorporation of modified nucleotides into cellular nucleic acids.</text>
</comment>
<dbReference type="GO" id="GO:0009117">
    <property type="term" value="P:nucleotide metabolic process"/>
    <property type="evidence" value="ECO:0007669"/>
    <property type="project" value="UniProtKB-KW"/>
</dbReference>
<dbReference type="CDD" id="cd18877">
    <property type="entry name" value="NUDIX_Hydrolase"/>
    <property type="match status" value="1"/>
</dbReference>
<dbReference type="eggNOG" id="COG0424">
    <property type="taxonomic scope" value="Bacteria"/>
</dbReference>
<gene>
    <name evidence="6" type="ORF">BMIN_0038</name>
</gene>
<dbReference type="EC" id="3.6.1.9" evidence="3"/>
<evidence type="ECO:0000313" key="6">
    <source>
        <dbReference type="EMBL" id="KFI72149.1"/>
    </source>
</evidence>
<comment type="caution">
    <text evidence="3">Lacks conserved residue(s) required for the propagation of feature annotation.</text>
</comment>
<comment type="catalytic activity">
    <reaction evidence="3">
        <text>a 2'-deoxyribonucleoside 5'-triphosphate + H2O = a 2'-deoxyribonucleoside 5'-phosphate + diphosphate + H(+)</text>
        <dbReference type="Rhea" id="RHEA:44644"/>
        <dbReference type="ChEBI" id="CHEBI:15377"/>
        <dbReference type="ChEBI" id="CHEBI:15378"/>
        <dbReference type="ChEBI" id="CHEBI:33019"/>
        <dbReference type="ChEBI" id="CHEBI:61560"/>
        <dbReference type="ChEBI" id="CHEBI:65317"/>
        <dbReference type="EC" id="3.6.1.9"/>
    </reaction>
</comment>
<keyword evidence="7" id="KW-1185">Reference proteome</keyword>
<sequence length="520" mass="54446">MAIQLILASQSPSRRNVLASAGIRALVRVSHVDEPAVLASEAEARGVSVDDLGIGDRVAILARAKASVVADECRQMAEVIRDARGDVVTAYPVKAMRRNEAMRAGTGDMGAGTARHGSDAGSHEVSMMTRDFSGLTIPMTTTALQGSLIEAYGSDAGNDGDDGNAGPLLLGCDSLFAINGRIQGKPHTADVARARLRSMRGRSGELWTGHTLIDLASGRSVSGTSHAVVRFGDYDDADIDDYVATGEPLEIAGSFALEGLGGAFVDGVDGDPHGVLGLSLPLVRRLARDLGVRWSDMWNMRRTPIGGSSSAASGKSPDAPSPSDAAPTVSDIPTVAVAPASAASVSAAPADNVHQPGDGWVDCVCGRRHWGLNGAAGVLLARRDGKGHVTHVVMQHRALWSAEGGTWGIPGGAIADGENAVEGALRESHEEAGISPGDIRVVGAYREDHGPWAYTTIIAFEREGHRVDPVANDDESMNVTWVPVEDVPSLRLLTAFRADWPNFRRRLDDLSGSGSDSGVR</sequence>
<dbReference type="GO" id="GO:0047429">
    <property type="term" value="F:nucleoside triphosphate diphosphatase activity"/>
    <property type="evidence" value="ECO:0007669"/>
    <property type="project" value="UniProtKB-EC"/>
</dbReference>
<dbReference type="RefSeq" id="WP_022860798.1">
    <property type="nucleotide sequence ID" value="NZ_JGZD01000009.1"/>
</dbReference>
<dbReference type="AlphaFoldDB" id="A0A087BM99"/>
<comment type="cofactor">
    <cofactor evidence="1 3">
        <name>a divalent metal cation</name>
        <dbReference type="ChEBI" id="CHEBI:60240"/>
    </cofactor>
</comment>
<organism evidence="6 7">
    <name type="scientific">Bifidobacterium minimum</name>
    <dbReference type="NCBI Taxonomy" id="1693"/>
    <lineage>
        <taxon>Bacteria</taxon>
        <taxon>Bacillati</taxon>
        <taxon>Actinomycetota</taxon>
        <taxon>Actinomycetes</taxon>
        <taxon>Bifidobacteriales</taxon>
        <taxon>Bifidobacteriaceae</taxon>
        <taxon>Bifidobacterium</taxon>
    </lineage>
</organism>
<dbReference type="HAMAP" id="MF_00528">
    <property type="entry name" value="Maf"/>
    <property type="match status" value="1"/>
</dbReference>
<dbReference type="InterPro" id="IPR000086">
    <property type="entry name" value="NUDIX_hydrolase_dom"/>
</dbReference>
<dbReference type="STRING" id="1693.BMIN_0038"/>
<evidence type="ECO:0000256" key="4">
    <source>
        <dbReference type="SAM" id="MobiDB-lite"/>
    </source>
</evidence>
<evidence type="ECO:0000313" key="7">
    <source>
        <dbReference type="Proteomes" id="UP000029014"/>
    </source>
</evidence>
<reference evidence="6 7" key="1">
    <citation type="submission" date="2014-03" db="EMBL/GenBank/DDBJ databases">
        <title>Genomics of Bifidobacteria.</title>
        <authorList>
            <person name="Ventura M."/>
            <person name="Milani C."/>
            <person name="Lugli G.A."/>
        </authorList>
    </citation>
    <scope>NUCLEOTIDE SEQUENCE [LARGE SCALE GENOMIC DNA]</scope>
    <source>
        <strain evidence="6 7">LMG 11592</strain>
    </source>
</reference>
<feature type="domain" description="Nudix hydrolase" evidence="5">
    <location>
        <begin position="371"/>
        <end position="507"/>
    </location>
</feature>
<dbReference type="PANTHER" id="PTHR43213">
    <property type="entry name" value="BIFUNCTIONAL DTTP/UTP PYROPHOSPHATASE/METHYLTRANSFERASE PROTEIN-RELATED"/>
    <property type="match status" value="1"/>
</dbReference>
<comment type="subcellular location">
    <subcellularLocation>
        <location evidence="3">Cytoplasm</location>
    </subcellularLocation>
</comment>
<dbReference type="SUPFAM" id="SSF52972">
    <property type="entry name" value="ITPase-like"/>
    <property type="match status" value="2"/>
</dbReference>
<dbReference type="PANTHER" id="PTHR43213:SF5">
    <property type="entry name" value="BIFUNCTIONAL DTTP_UTP PYROPHOSPHATASE_METHYLTRANSFERASE PROTEIN-RELATED"/>
    <property type="match status" value="1"/>
</dbReference>
<protein>
    <recommendedName>
        <fullName evidence="3">Nucleoside triphosphate pyrophosphatase</fullName>
        <ecNumber evidence="3">3.6.1.9</ecNumber>
    </recommendedName>
    <alternativeName>
        <fullName evidence="3">Nucleotide pyrophosphatase</fullName>
        <shortName evidence="3">Nucleotide PPase</shortName>
    </alternativeName>
</protein>
<comment type="similarity">
    <text evidence="3">Belongs to the Maf family.</text>
</comment>
<dbReference type="eggNOG" id="COG1051">
    <property type="taxonomic scope" value="Bacteria"/>
</dbReference>
<evidence type="ECO:0000256" key="3">
    <source>
        <dbReference type="HAMAP-Rule" id="MF_00528"/>
    </source>
</evidence>
<proteinExistence type="inferred from homology"/>